<evidence type="ECO:0000256" key="1">
    <source>
        <dbReference type="ARBA" id="ARBA00010884"/>
    </source>
</evidence>
<dbReference type="Gene3D" id="3.40.50.1820">
    <property type="entry name" value="alpha/beta hydrolase"/>
    <property type="match status" value="1"/>
</dbReference>
<dbReference type="SUPFAM" id="SSF53474">
    <property type="entry name" value="alpha/beta-Hydrolases"/>
    <property type="match status" value="1"/>
</dbReference>
<dbReference type="PANTHER" id="PTHR10794">
    <property type="entry name" value="ABHYDROLASE DOMAIN-CONTAINING PROTEIN"/>
    <property type="match status" value="1"/>
</dbReference>
<dbReference type="Pfam" id="PF12146">
    <property type="entry name" value="Hydrolase_4"/>
    <property type="match status" value="1"/>
</dbReference>
<dbReference type="InterPro" id="IPR022742">
    <property type="entry name" value="Hydrolase_4"/>
</dbReference>
<dbReference type="InterPro" id="IPR050960">
    <property type="entry name" value="AB_hydrolase_4_sf"/>
</dbReference>
<evidence type="ECO:0000313" key="3">
    <source>
        <dbReference type="EMBL" id="MDR7090106.1"/>
    </source>
</evidence>
<dbReference type="RefSeq" id="WP_310072168.1">
    <property type="nucleotide sequence ID" value="NZ_JAVDVX010000003.1"/>
</dbReference>
<dbReference type="GO" id="GO:0016787">
    <property type="term" value="F:hydrolase activity"/>
    <property type="evidence" value="ECO:0007669"/>
    <property type="project" value="UniProtKB-KW"/>
</dbReference>
<organism evidence="3 4">
    <name type="scientific">Cellvibrio fibrivorans</name>
    <dbReference type="NCBI Taxonomy" id="126350"/>
    <lineage>
        <taxon>Bacteria</taxon>
        <taxon>Pseudomonadati</taxon>
        <taxon>Pseudomonadota</taxon>
        <taxon>Gammaproteobacteria</taxon>
        <taxon>Cellvibrionales</taxon>
        <taxon>Cellvibrionaceae</taxon>
        <taxon>Cellvibrio</taxon>
    </lineage>
</organism>
<dbReference type="EMBL" id="JAVDVX010000003">
    <property type="protein sequence ID" value="MDR7090106.1"/>
    <property type="molecule type" value="Genomic_DNA"/>
</dbReference>
<evidence type="ECO:0000259" key="2">
    <source>
        <dbReference type="Pfam" id="PF12146"/>
    </source>
</evidence>
<protein>
    <submittedName>
        <fullName evidence="3">Alpha/beta-fold hydrolase</fullName>
    </submittedName>
</protein>
<proteinExistence type="inferred from homology"/>
<dbReference type="PANTHER" id="PTHR10794:SF94">
    <property type="entry name" value="ESTERASE YHET-RELATED"/>
    <property type="match status" value="1"/>
</dbReference>
<comment type="similarity">
    <text evidence="1">Belongs to the AB hydrolase superfamily. AB hydrolase 4 family.</text>
</comment>
<keyword evidence="4" id="KW-1185">Reference proteome</keyword>
<gene>
    <name evidence="3" type="ORF">J2X05_002128</name>
</gene>
<dbReference type="InterPro" id="IPR029058">
    <property type="entry name" value="AB_hydrolase_fold"/>
</dbReference>
<feature type="domain" description="Serine aminopeptidase S33" evidence="2">
    <location>
        <begin position="90"/>
        <end position="277"/>
    </location>
</feature>
<reference evidence="3 4" key="1">
    <citation type="submission" date="2023-07" db="EMBL/GenBank/DDBJ databases">
        <title>Sorghum-associated microbial communities from plants grown in Nebraska, USA.</title>
        <authorList>
            <person name="Schachtman D."/>
        </authorList>
    </citation>
    <scope>NUCLEOTIDE SEQUENCE [LARGE SCALE GENOMIC DNA]</scope>
    <source>
        <strain evidence="3 4">BE190</strain>
    </source>
</reference>
<dbReference type="PIRSF" id="PIRSF005211">
    <property type="entry name" value="Ab_hydro_YheT"/>
    <property type="match status" value="1"/>
</dbReference>
<sequence length="326" mass="36073">MPLIESGFRSPWWMFNGDLQTQLPVLLRHIRLDASSLIIPTLDGDNLSANMYLSGLQPQKRLLILSHGLEGSNAQNYILGMAEAALESGVAGAAVDVLAWNLRGCGKPDNTTEKLYFAGSIQDFEAVVAWAEGNGYTEIYLAAYSLGGNIVLKWLGDQGENAQARGIKAVCAASVPIDLHACVSTLDRWRNLMYRLYFVTSMKWRLKRKAFKFTGKLDLSHYSKVKKFCDYDDFFSAPLNGYKNAAELHAAASAKPSLEKIAVPCLMVAALNDPFLNADCIPLALAQRHSLLTLEITRSGGHVGFLSDRLEWWLDTRFLGFFKSLS</sequence>
<evidence type="ECO:0000313" key="4">
    <source>
        <dbReference type="Proteomes" id="UP001253595"/>
    </source>
</evidence>
<name>A0ABU1UY39_9GAMM</name>
<comment type="caution">
    <text evidence="3">The sequence shown here is derived from an EMBL/GenBank/DDBJ whole genome shotgun (WGS) entry which is preliminary data.</text>
</comment>
<dbReference type="Proteomes" id="UP001253595">
    <property type="component" value="Unassembled WGS sequence"/>
</dbReference>
<dbReference type="InterPro" id="IPR012020">
    <property type="entry name" value="ABHD4"/>
</dbReference>
<keyword evidence="3" id="KW-0378">Hydrolase</keyword>
<accession>A0ABU1UY39</accession>